<dbReference type="PANTHER" id="PTHR33070">
    <property type="entry name" value="OS06G0725500 PROTEIN"/>
    <property type="match status" value="1"/>
</dbReference>
<gene>
    <name evidence="2" type="ORF">Fmac_002671</name>
</gene>
<dbReference type="PANTHER" id="PTHR33070:SF109">
    <property type="entry name" value="DOMAIN PROTEIN, PUTATIVE (DUF241)-RELATED"/>
    <property type="match status" value="1"/>
</dbReference>
<reference evidence="2 3" key="1">
    <citation type="submission" date="2024-08" db="EMBL/GenBank/DDBJ databases">
        <title>Insights into the chromosomal genome structure of Flemingia macrophylla.</title>
        <authorList>
            <person name="Ding Y."/>
            <person name="Zhao Y."/>
            <person name="Bi W."/>
            <person name="Wu M."/>
            <person name="Zhao G."/>
            <person name="Gong Y."/>
            <person name="Li W."/>
            <person name="Zhang P."/>
        </authorList>
    </citation>
    <scope>NUCLEOTIDE SEQUENCE [LARGE SCALE GENOMIC DNA]</scope>
    <source>
        <strain evidence="2">DYQJB</strain>
        <tissue evidence="2">Leaf</tissue>
    </source>
</reference>
<name>A0ABD1NKL0_9FABA</name>
<evidence type="ECO:0008006" key="4">
    <source>
        <dbReference type="Google" id="ProtNLM"/>
    </source>
</evidence>
<keyword evidence="1" id="KW-0175">Coiled coil</keyword>
<dbReference type="Proteomes" id="UP001603857">
    <property type="component" value="Unassembled WGS sequence"/>
</dbReference>
<proteinExistence type="predicted"/>
<accession>A0ABD1NKL0</accession>
<organism evidence="2 3">
    <name type="scientific">Flemingia macrophylla</name>
    <dbReference type="NCBI Taxonomy" id="520843"/>
    <lineage>
        <taxon>Eukaryota</taxon>
        <taxon>Viridiplantae</taxon>
        <taxon>Streptophyta</taxon>
        <taxon>Embryophyta</taxon>
        <taxon>Tracheophyta</taxon>
        <taxon>Spermatophyta</taxon>
        <taxon>Magnoliopsida</taxon>
        <taxon>eudicotyledons</taxon>
        <taxon>Gunneridae</taxon>
        <taxon>Pentapetalae</taxon>
        <taxon>rosids</taxon>
        <taxon>fabids</taxon>
        <taxon>Fabales</taxon>
        <taxon>Fabaceae</taxon>
        <taxon>Papilionoideae</taxon>
        <taxon>50 kb inversion clade</taxon>
        <taxon>NPAAA clade</taxon>
        <taxon>indigoferoid/millettioid clade</taxon>
        <taxon>Phaseoleae</taxon>
        <taxon>Flemingia</taxon>
    </lineage>
</organism>
<dbReference type="InterPro" id="IPR004320">
    <property type="entry name" value="BPS1_pln"/>
</dbReference>
<dbReference type="EMBL" id="JBGMDY010000001">
    <property type="protein sequence ID" value="KAL2348671.1"/>
    <property type="molecule type" value="Genomic_DNA"/>
</dbReference>
<comment type="caution">
    <text evidence="2">The sequence shown here is derived from an EMBL/GenBank/DDBJ whole genome shotgun (WGS) entry which is preliminary data.</text>
</comment>
<evidence type="ECO:0000313" key="2">
    <source>
        <dbReference type="EMBL" id="KAL2348671.1"/>
    </source>
</evidence>
<evidence type="ECO:0000256" key="1">
    <source>
        <dbReference type="SAM" id="Coils"/>
    </source>
</evidence>
<protein>
    <recommendedName>
        <fullName evidence="4">DUF241 domain protein</fullName>
    </recommendedName>
</protein>
<sequence>MQISSIEEPFIRPFCSSSSLLLRQARHARVTMANKFHVRSNSFPSGSHPSISKLEEELSKLKTWEATSTSTSNSIVTSLSLLQDLHICLEDLLNLPSTQKMISNHQGDKCIDELLDGSVRILDVCGITRDTVLQIKENVQSLHSTLRRRKESLNIERIIAEYNLVSKKMKKNVKKLIKSFKQMETKFRASTLFNQDQQYAALIRVLREVIVINISIFQSLLAFLAVPASKSKANKWLLIAKLMNKGVRSCEENSNEWQCVEASLSSLQSEGTSVVNIQAAQQRLEELEKAIQSIENGLESLFRRMVKTRACLLNMMTR</sequence>
<evidence type="ECO:0000313" key="3">
    <source>
        <dbReference type="Proteomes" id="UP001603857"/>
    </source>
</evidence>
<dbReference type="AlphaFoldDB" id="A0ABD1NKL0"/>
<feature type="coiled-coil region" evidence="1">
    <location>
        <begin position="277"/>
        <end position="304"/>
    </location>
</feature>
<dbReference type="Pfam" id="PF03087">
    <property type="entry name" value="BPS1"/>
    <property type="match status" value="1"/>
</dbReference>
<keyword evidence="3" id="KW-1185">Reference proteome</keyword>